<organism evidence="2 3">
    <name type="scientific">Occultella glacieicola</name>
    <dbReference type="NCBI Taxonomy" id="2518684"/>
    <lineage>
        <taxon>Bacteria</taxon>
        <taxon>Bacillati</taxon>
        <taxon>Actinomycetota</taxon>
        <taxon>Actinomycetes</taxon>
        <taxon>Micrococcales</taxon>
        <taxon>Ruaniaceae</taxon>
        <taxon>Occultella</taxon>
    </lineage>
</organism>
<dbReference type="PANTHER" id="PTHR43233">
    <property type="entry name" value="FAMILY N-ACETYLTRANSFERASE, PUTATIVE (AFU_ORTHOLOGUE AFUA_6G03350)-RELATED"/>
    <property type="match status" value="1"/>
</dbReference>
<feature type="domain" description="N-acetyltransferase" evidence="1">
    <location>
        <begin position="1"/>
        <end position="135"/>
    </location>
</feature>
<dbReference type="InterPro" id="IPR053144">
    <property type="entry name" value="Acetyltransferase_Butenolide"/>
</dbReference>
<comment type="caution">
    <text evidence="2">The sequence shown here is derived from an EMBL/GenBank/DDBJ whole genome shotgun (WGS) entry which is preliminary data.</text>
</comment>
<accession>A0ABY2E318</accession>
<sequence>MPYTVTDRVPTTQEHRVLAEAVGWGEAFWWESMPASLAGSTCGVVVHDDDGLIGMGRVVGDGAFYFYIEDVAVHPDHRRRGVGRAIVDALVRQVRDHAPGHRFIGLFATPEAEVLYRSLGWEAKEMLGMWQVLRD</sequence>
<protein>
    <submittedName>
        <fullName evidence="2">N-acetyltransferase</fullName>
    </submittedName>
</protein>
<evidence type="ECO:0000313" key="3">
    <source>
        <dbReference type="Proteomes" id="UP000504882"/>
    </source>
</evidence>
<evidence type="ECO:0000259" key="1">
    <source>
        <dbReference type="PROSITE" id="PS51186"/>
    </source>
</evidence>
<proteinExistence type="predicted"/>
<dbReference type="PROSITE" id="PS51186">
    <property type="entry name" value="GNAT"/>
    <property type="match status" value="1"/>
</dbReference>
<dbReference type="InterPro" id="IPR000182">
    <property type="entry name" value="GNAT_dom"/>
</dbReference>
<dbReference type="RefSeq" id="WP_133107743.1">
    <property type="nucleotide sequence ID" value="NZ_SMNA01000005.1"/>
</dbReference>
<dbReference type="SUPFAM" id="SSF55729">
    <property type="entry name" value="Acyl-CoA N-acyltransferases (Nat)"/>
    <property type="match status" value="1"/>
</dbReference>
<name>A0ABY2E318_9MICO</name>
<keyword evidence="3" id="KW-1185">Reference proteome</keyword>
<dbReference type="Proteomes" id="UP000504882">
    <property type="component" value="Unassembled WGS sequence"/>
</dbReference>
<reference evidence="2 3" key="1">
    <citation type="submission" date="2019-03" db="EMBL/GenBank/DDBJ databases">
        <title>Genomic features of bacteria from cold environments.</title>
        <authorList>
            <person name="Shen L."/>
        </authorList>
    </citation>
    <scope>NUCLEOTIDE SEQUENCE [LARGE SCALE GENOMIC DNA]</scope>
    <source>
        <strain evidence="3">T3246-1</strain>
    </source>
</reference>
<dbReference type="InterPro" id="IPR016181">
    <property type="entry name" value="Acyl_CoA_acyltransferase"/>
</dbReference>
<dbReference type="PANTHER" id="PTHR43233:SF1">
    <property type="entry name" value="FAMILY N-ACETYLTRANSFERASE, PUTATIVE (AFU_ORTHOLOGUE AFUA_6G03350)-RELATED"/>
    <property type="match status" value="1"/>
</dbReference>
<dbReference type="Gene3D" id="3.40.630.30">
    <property type="match status" value="1"/>
</dbReference>
<gene>
    <name evidence="2" type="ORF">EXU48_11190</name>
</gene>
<dbReference type="EMBL" id="SMNA01000005">
    <property type="protein sequence ID" value="TDE94017.1"/>
    <property type="molecule type" value="Genomic_DNA"/>
</dbReference>
<dbReference type="CDD" id="cd04301">
    <property type="entry name" value="NAT_SF"/>
    <property type="match status" value="1"/>
</dbReference>
<dbReference type="Pfam" id="PF13508">
    <property type="entry name" value="Acetyltransf_7"/>
    <property type="match status" value="1"/>
</dbReference>
<evidence type="ECO:0000313" key="2">
    <source>
        <dbReference type="EMBL" id="TDE94017.1"/>
    </source>
</evidence>